<evidence type="ECO:0000256" key="7">
    <source>
        <dbReference type="ARBA" id="ARBA00023136"/>
    </source>
</evidence>
<dbReference type="AlphaFoldDB" id="A0A836C4Z9"/>
<dbReference type="OrthoDB" id="545740at2759"/>
<evidence type="ECO:0000256" key="8">
    <source>
        <dbReference type="SAM" id="MobiDB-lite"/>
    </source>
</evidence>
<reference evidence="10" key="1">
    <citation type="journal article" date="2020" name="bioRxiv">
        <title>Comparative genomics of Chlamydomonas.</title>
        <authorList>
            <person name="Craig R.J."/>
            <person name="Hasan A.R."/>
            <person name="Ness R.W."/>
            <person name="Keightley P.D."/>
        </authorList>
    </citation>
    <scope>NUCLEOTIDE SEQUENCE</scope>
    <source>
        <strain evidence="10">CCAP 11/70</strain>
    </source>
</reference>
<dbReference type="EMBL" id="JAEHOE010000007">
    <property type="protein sequence ID" value="KAG2499242.1"/>
    <property type="molecule type" value="Genomic_DNA"/>
</dbReference>
<keyword evidence="5 9" id="KW-1133">Transmembrane helix</keyword>
<comment type="similarity">
    <text evidence="2">Belongs to the COX16 family.</text>
</comment>
<dbReference type="Pfam" id="PF14138">
    <property type="entry name" value="COX16"/>
    <property type="match status" value="1"/>
</dbReference>
<evidence type="ECO:0000256" key="2">
    <source>
        <dbReference type="ARBA" id="ARBA00008370"/>
    </source>
</evidence>
<evidence type="ECO:0000256" key="9">
    <source>
        <dbReference type="SAM" id="Phobius"/>
    </source>
</evidence>
<keyword evidence="7 9" id="KW-0472">Membrane</keyword>
<evidence type="ECO:0000256" key="3">
    <source>
        <dbReference type="ARBA" id="ARBA00022692"/>
    </source>
</evidence>
<feature type="transmembrane region" description="Helical" evidence="9">
    <location>
        <begin position="7"/>
        <end position="27"/>
    </location>
</feature>
<organism evidence="10 11">
    <name type="scientific">Edaphochlamys debaryana</name>
    <dbReference type="NCBI Taxonomy" id="47281"/>
    <lineage>
        <taxon>Eukaryota</taxon>
        <taxon>Viridiplantae</taxon>
        <taxon>Chlorophyta</taxon>
        <taxon>core chlorophytes</taxon>
        <taxon>Chlorophyceae</taxon>
        <taxon>CS clade</taxon>
        <taxon>Chlamydomonadales</taxon>
        <taxon>Chlamydomonadales incertae sedis</taxon>
        <taxon>Edaphochlamys</taxon>
    </lineage>
</organism>
<proteinExistence type="inferred from homology"/>
<name>A0A836C4Z9_9CHLO</name>
<accession>A0A836C4Z9</accession>
<dbReference type="Proteomes" id="UP000612055">
    <property type="component" value="Unassembled WGS sequence"/>
</dbReference>
<comment type="subcellular location">
    <subcellularLocation>
        <location evidence="1">Mitochondrion inner membrane</location>
        <topology evidence="1">Single-pass membrane protein</topology>
    </subcellularLocation>
</comment>
<evidence type="ECO:0000313" key="10">
    <source>
        <dbReference type="EMBL" id="KAG2499242.1"/>
    </source>
</evidence>
<comment type="caution">
    <text evidence="10">The sequence shown here is derived from an EMBL/GenBank/DDBJ whole genome shotgun (WGS) entry which is preliminary data.</text>
</comment>
<keyword evidence="6" id="KW-0496">Mitochondrion</keyword>
<evidence type="ECO:0000256" key="1">
    <source>
        <dbReference type="ARBA" id="ARBA00004434"/>
    </source>
</evidence>
<evidence type="ECO:0000256" key="6">
    <source>
        <dbReference type="ARBA" id="ARBA00023128"/>
    </source>
</evidence>
<keyword evidence="4" id="KW-0999">Mitochondrion inner membrane</keyword>
<feature type="region of interest" description="Disordered" evidence="8">
    <location>
        <begin position="66"/>
        <end position="86"/>
    </location>
</feature>
<evidence type="ECO:0000256" key="4">
    <source>
        <dbReference type="ARBA" id="ARBA00022792"/>
    </source>
</evidence>
<evidence type="ECO:0000313" key="11">
    <source>
        <dbReference type="Proteomes" id="UP000612055"/>
    </source>
</evidence>
<gene>
    <name evidence="10" type="ORF">HYH03_002821</name>
</gene>
<sequence>MTPKQKLSLMQTAVPFMFFIVGGWWGLSQLVENKNRIRNATRGLDMVEELDPLEEMRRKYGLENGGKPVVRRRREEPKMSSLEEELEQMNKKVDYRNWDYQPVPRPADEE</sequence>
<protein>
    <submittedName>
        <fullName evidence="10">Uncharacterized protein</fullName>
    </submittedName>
</protein>
<evidence type="ECO:0000256" key="5">
    <source>
        <dbReference type="ARBA" id="ARBA00022989"/>
    </source>
</evidence>
<keyword evidence="11" id="KW-1185">Reference proteome</keyword>
<dbReference type="InterPro" id="IPR020164">
    <property type="entry name" value="Cyt_c_Oxase_assmbl_COX16"/>
</dbReference>
<keyword evidence="3 9" id="KW-0812">Transmembrane</keyword>
<dbReference type="GO" id="GO:0005743">
    <property type="term" value="C:mitochondrial inner membrane"/>
    <property type="evidence" value="ECO:0007669"/>
    <property type="project" value="UniProtKB-SubCell"/>
</dbReference>